<protein>
    <submittedName>
        <fullName evidence="1">Uncharacterized protein</fullName>
    </submittedName>
</protein>
<gene>
    <name evidence="1" type="ORF">COR50_21080</name>
</gene>
<organism evidence="1 2">
    <name type="scientific">Chitinophaga caeni</name>
    <dbReference type="NCBI Taxonomy" id="2029983"/>
    <lineage>
        <taxon>Bacteria</taxon>
        <taxon>Pseudomonadati</taxon>
        <taxon>Bacteroidota</taxon>
        <taxon>Chitinophagia</taxon>
        <taxon>Chitinophagales</taxon>
        <taxon>Chitinophagaceae</taxon>
        <taxon>Chitinophaga</taxon>
    </lineage>
</organism>
<dbReference type="KEGG" id="cbae:COR50_21080"/>
<evidence type="ECO:0000313" key="1">
    <source>
        <dbReference type="EMBL" id="ATL49469.1"/>
    </source>
</evidence>
<reference evidence="1 2" key="1">
    <citation type="submission" date="2017-10" db="EMBL/GenBank/DDBJ databases">
        <title>Paenichitinophaga pekingensis gen. nov., sp. nov., isolated from activated sludge.</title>
        <authorList>
            <person name="Jin D."/>
            <person name="Kong X."/>
            <person name="Deng Y."/>
            <person name="Bai Z."/>
        </authorList>
    </citation>
    <scope>NUCLEOTIDE SEQUENCE [LARGE SCALE GENOMIC DNA]</scope>
    <source>
        <strain evidence="1 2">13</strain>
    </source>
</reference>
<name>A0A291QZL5_9BACT</name>
<dbReference type="AlphaFoldDB" id="A0A291QZL5"/>
<accession>A0A291QZL5</accession>
<evidence type="ECO:0000313" key="2">
    <source>
        <dbReference type="Proteomes" id="UP000220133"/>
    </source>
</evidence>
<dbReference type="Proteomes" id="UP000220133">
    <property type="component" value="Chromosome"/>
</dbReference>
<keyword evidence="2" id="KW-1185">Reference proteome</keyword>
<sequence>MFTGIESEIRPSSRMLFLYKYKKSKNDLTWYLAVSGLQPANIKEFSTNQDIQQLTDIIYDPGKALAPQFNKVLRRTIYDFRYNTTYYGYEPDYVE</sequence>
<proteinExistence type="predicted"/>
<dbReference type="EMBL" id="CP023777">
    <property type="protein sequence ID" value="ATL49469.1"/>
    <property type="molecule type" value="Genomic_DNA"/>
</dbReference>